<feature type="compositionally biased region" description="Low complexity" evidence="1">
    <location>
        <begin position="575"/>
        <end position="586"/>
    </location>
</feature>
<feature type="region of interest" description="Disordered" evidence="1">
    <location>
        <begin position="492"/>
        <end position="689"/>
    </location>
</feature>
<sequence>MSALPSFTNFAFRCRQGVPSDWTDAHTCSLYDSIVADPIQCTKNVWTPTHIRWMMKSIWFCDKITHLSRVTGVDASILRCQQTAVFRWICPFIQQFCHASIRENVVHSPSFQWDLSNLVGEYWLATSDPVSSDADTGPSNMEGDGNEDVGYGAAQPPATPMDVDLPAPEGEPDGNETGEEWRVTSEMRADSAAAQAAATLAGLVAYGASSDDGSGEDEGEVEEEVKPKRKSSADRKEEEKDCDTNDEREEEEKVDELEGREASDTAPALKKKGYTCTGWLVDLNQRLRQDKTQPAMHAYMVEMEEEGVLEPADKKYSRCHDSNNGHPTCAECLISSHGCPNHIACAIPVKKKATHLDKGKGKVGPAPIKRPQAFMLVPCLKLNSQPPATGEPTQPEPSLVKPPPSFSGNHDHGHEHDLHLHPEHCHEEKVTHHWYEDSDGKIGHVNVKIHSNSKSWVAVPANDLNSDEYVAAVVKWVAHGFKGDKSTVLSESQQTTAAQAKSATDKQGVNSSKSSSSTSHKNKRPATAKANQASTAKLSDVIDDDEEDEADNDGEECEEDDYEEDDNEEEDESVKVQAALANATAAKKWKEKTAKEAKEMAAKEAKERMEQEESEMATKEGGEKGSKGKDKGGQGKKQLAEEIAGEVALPPPPKDTTDDSEPEPRHSAWTGKGENHKNYKLVDGKYKGK</sequence>
<dbReference type="InParanoid" id="A0A2H3CMW8"/>
<feature type="compositionally biased region" description="Basic and acidic residues" evidence="1">
    <location>
        <begin position="591"/>
        <end position="633"/>
    </location>
</feature>
<feature type="compositionally biased region" description="Acidic residues" evidence="1">
    <location>
        <begin position="541"/>
        <end position="572"/>
    </location>
</feature>
<feature type="compositionally biased region" description="Basic and acidic residues" evidence="1">
    <location>
        <begin position="409"/>
        <end position="418"/>
    </location>
</feature>
<accession>A0A2H3CMW8</accession>
<feature type="region of interest" description="Disordered" evidence="1">
    <location>
        <begin position="208"/>
        <end position="266"/>
    </location>
</feature>
<feature type="compositionally biased region" description="Acidic residues" evidence="1">
    <location>
        <begin position="213"/>
        <end position="223"/>
    </location>
</feature>
<dbReference type="OrthoDB" id="3039994at2759"/>
<dbReference type="Proteomes" id="UP000217790">
    <property type="component" value="Unassembled WGS sequence"/>
</dbReference>
<feature type="compositionally biased region" description="Basic and acidic residues" evidence="1">
    <location>
        <begin position="231"/>
        <end position="245"/>
    </location>
</feature>
<keyword evidence="3" id="KW-1185">Reference proteome</keyword>
<protein>
    <submittedName>
        <fullName evidence="2">Uncharacterized protein</fullName>
    </submittedName>
</protein>
<organism evidence="2 3">
    <name type="scientific">Armillaria gallica</name>
    <name type="common">Bulbous honey fungus</name>
    <name type="synonym">Armillaria bulbosa</name>
    <dbReference type="NCBI Taxonomy" id="47427"/>
    <lineage>
        <taxon>Eukaryota</taxon>
        <taxon>Fungi</taxon>
        <taxon>Dikarya</taxon>
        <taxon>Basidiomycota</taxon>
        <taxon>Agaricomycotina</taxon>
        <taxon>Agaricomycetes</taxon>
        <taxon>Agaricomycetidae</taxon>
        <taxon>Agaricales</taxon>
        <taxon>Marasmiineae</taxon>
        <taxon>Physalacriaceae</taxon>
        <taxon>Armillaria</taxon>
    </lineage>
</organism>
<dbReference type="EMBL" id="KZ293708">
    <property type="protein sequence ID" value="PBK83200.1"/>
    <property type="molecule type" value="Genomic_DNA"/>
</dbReference>
<evidence type="ECO:0000313" key="3">
    <source>
        <dbReference type="Proteomes" id="UP000217790"/>
    </source>
</evidence>
<feature type="region of interest" description="Disordered" evidence="1">
    <location>
        <begin position="384"/>
        <end position="418"/>
    </location>
</feature>
<reference evidence="3" key="1">
    <citation type="journal article" date="2017" name="Nat. Ecol. Evol.">
        <title>Genome expansion and lineage-specific genetic innovations in the forest pathogenic fungi Armillaria.</title>
        <authorList>
            <person name="Sipos G."/>
            <person name="Prasanna A.N."/>
            <person name="Walter M.C."/>
            <person name="O'Connor E."/>
            <person name="Balint B."/>
            <person name="Krizsan K."/>
            <person name="Kiss B."/>
            <person name="Hess J."/>
            <person name="Varga T."/>
            <person name="Slot J."/>
            <person name="Riley R."/>
            <person name="Boka B."/>
            <person name="Rigling D."/>
            <person name="Barry K."/>
            <person name="Lee J."/>
            <person name="Mihaltcheva S."/>
            <person name="LaButti K."/>
            <person name="Lipzen A."/>
            <person name="Waldron R."/>
            <person name="Moloney N.M."/>
            <person name="Sperisen C."/>
            <person name="Kredics L."/>
            <person name="Vagvoelgyi C."/>
            <person name="Patrignani A."/>
            <person name="Fitzpatrick D."/>
            <person name="Nagy I."/>
            <person name="Doyle S."/>
            <person name="Anderson J.B."/>
            <person name="Grigoriev I.V."/>
            <person name="Gueldener U."/>
            <person name="Muensterkoetter M."/>
            <person name="Nagy L.G."/>
        </authorList>
    </citation>
    <scope>NUCLEOTIDE SEQUENCE [LARGE SCALE GENOMIC DNA]</scope>
    <source>
        <strain evidence="3">Ar21-2</strain>
    </source>
</reference>
<evidence type="ECO:0000256" key="1">
    <source>
        <dbReference type="SAM" id="MobiDB-lite"/>
    </source>
</evidence>
<feature type="compositionally biased region" description="Acidic residues" evidence="1">
    <location>
        <begin position="246"/>
        <end position="255"/>
    </location>
</feature>
<dbReference type="AlphaFoldDB" id="A0A2H3CMW8"/>
<gene>
    <name evidence="2" type="ORF">ARMGADRAFT_1038005</name>
</gene>
<evidence type="ECO:0000313" key="2">
    <source>
        <dbReference type="EMBL" id="PBK83200.1"/>
    </source>
</evidence>
<feature type="compositionally biased region" description="Basic and acidic residues" evidence="1">
    <location>
        <begin position="673"/>
        <end position="689"/>
    </location>
</feature>
<proteinExistence type="predicted"/>
<feature type="region of interest" description="Disordered" evidence="1">
    <location>
        <begin position="129"/>
        <end position="178"/>
    </location>
</feature>
<feature type="compositionally biased region" description="Polar residues" evidence="1">
    <location>
        <begin position="129"/>
        <end position="139"/>
    </location>
</feature>
<name>A0A2H3CMW8_ARMGA</name>
<feature type="compositionally biased region" description="Low complexity" evidence="1">
    <location>
        <begin position="492"/>
        <end position="519"/>
    </location>
</feature>